<evidence type="ECO:0008006" key="4">
    <source>
        <dbReference type="Google" id="ProtNLM"/>
    </source>
</evidence>
<keyword evidence="3" id="KW-1185">Reference proteome</keyword>
<sequence length="255" mass="28682">MVVPAAQEEEGMKKIRFTPLFFRRIHKWVGLILGVQFLLWALSGSMMALLDQEKVGGHSAQASHQHALPAGDYIAPAKLALDGPVLGIALRSLATRRVYELRSTTGTRLIDATSGAPVRVDEQVARDVATMVNEAPIRKATLLAEPNVEAREHEGTMWRLDFADAENSSAYISADTGRFLVMRGDTWRTWDFFWMLHNMDYVNRTSFNHPLIVFVAFGTLWLSGTGFYLLFKSFSRADVRWLRRRRKSAVKLGAG</sequence>
<protein>
    <recommendedName>
        <fullName evidence="4">PepSY-associated TM helix family protein</fullName>
    </recommendedName>
</protein>
<keyword evidence="1" id="KW-0812">Transmembrane</keyword>
<dbReference type="Proteomes" id="UP000015527">
    <property type="component" value="Unassembled WGS sequence"/>
</dbReference>
<gene>
    <name evidence="2" type="ORF">L284_19830</name>
</gene>
<dbReference type="EMBL" id="ATHL01000133">
    <property type="protein sequence ID" value="EQB09377.1"/>
    <property type="molecule type" value="Genomic_DNA"/>
</dbReference>
<organism evidence="2 3">
    <name type="scientific">Novosphingobium lindaniclasticum LE124</name>
    <dbReference type="NCBI Taxonomy" id="1096930"/>
    <lineage>
        <taxon>Bacteria</taxon>
        <taxon>Pseudomonadati</taxon>
        <taxon>Pseudomonadota</taxon>
        <taxon>Alphaproteobacteria</taxon>
        <taxon>Sphingomonadales</taxon>
        <taxon>Sphingomonadaceae</taxon>
        <taxon>Novosphingobium</taxon>
    </lineage>
</organism>
<comment type="caution">
    <text evidence="2">The sequence shown here is derived from an EMBL/GenBank/DDBJ whole genome shotgun (WGS) entry which is preliminary data.</text>
</comment>
<evidence type="ECO:0000313" key="2">
    <source>
        <dbReference type="EMBL" id="EQB09377.1"/>
    </source>
</evidence>
<dbReference type="AlphaFoldDB" id="T0H8R1"/>
<dbReference type="InterPro" id="IPR005625">
    <property type="entry name" value="PepSY-ass_TM"/>
</dbReference>
<feature type="transmembrane region" description="Helical" evidence="1">
    <location>
        <begin position="211"/>
        <end position="231"/>
    </location>
</feature>
<proteinExistence type="predicted"/>
<dbReference type="eggNOG" id="COG3182">
    <property type="taxonomic scope" value="Bacteria"/>
</dbReference>
<dbReference type="PATRIC" id="fig|1096930.3.peg.3899"/>
<accession>T0H8R1</accession>
<dbReference type="Pfam" id="PF03929">
    <property type="entry name" value="PepSY_TM"/>
    <property type="match status" value="1"/>
</dbReference>
<evidence type="ECO:0000256" key="1">
    <source>
        <dbReference type="SAM" id="Phobius"/>
    </source>
</evidence>
<feature type="transmembrane region" description="Helical" evidence="1">
    <location>
        <begin position="28"/>
        <end position="50"/>
    </location>
</feature>
<keyword evidence="1" id="KW-0472">Membrane</keyword>
<name>T0H8R1_9SPHN</name>
<reference evidence="2 3" key="1">
    <citation type="journal article" date="2013" name="Genome Announc.">
        <title>Genome Sequence of Novosphingobium lindaniclasticum LE124T, Isolated from a Hexachlorocyclohexane Dumpsite.</title>
        <authorList>
            <person name="Saxena A."/>
            <person name="Nayyar N."/>
            <person name="Sangwan N."/>
            <person name="Kumari R."/>
            <person name="Khurana J.P."/>
            <person name="Lal R."/>
        </authorList>
    </citation>
    <scope>NUCLEOTIDE SEQUENCE [LARGE SCALE GENOMIC DNA]</scope>
    <source>
        <strain evidence="2 3">LE124</strain>
    </source>
</reference>
<evidence type="ECO:0000313" key="3">
    <source>
        <dbReference type="Proteomes" id="UP000015527"/>
    </source>
</evidence>
<keyword evidence="1" id="KW-1133">Transmembrane helix</keyword>